<keyword evidence="4" id="KW-1185">Reference proteome</keyword>
<gene>
    <name evidence="3" type="ORF">BGW36DRAFT_424954</name>
</gene>
<dbReference type="RefSeq" id="XP_046073823.1">
    <property type="nucleotide sequence ID" value="XM_046220044.1"/>
</dbReference>
<dbReference type="EMBL" id="JAJTJA010000004">
    <property type="protein sequence ID" value="KAH8700117.1"/>
    <property type="molecule type" value="Genomic_DNA"/>
</dbReference>
<accession>A0AAD4Q251</accession>
<evidence type="ECO:0000313" key="4">
    <source>
        <dbReference type="Proteomes" id="UP001201262"/>
    </source>
</evidence>
<feature type="region of interest" description="Disordered" evidence="2">
    <location>
        <begin position="231"/>
        <end position="255"/>
    </location>
</feature>
<evidence type="ECO:0000256" key="1">
    <source>
        <dbReference type="SAM" id="Coils"/>
    </source>
</evidence>
<name>A0AAD4Q251_9EURO</name>
<feature type="coiled-coil region" evidence="1">
    <location>
        <begin position="349"/>
        <end position="390"/>
    </location>
</feature>
<reference evidence="3" key="1">
    <citation type="submission" date="2021-12" db="EMBL/GenBank/DDBJ databases">
        <title>Convergent genome expansion in fungi linked to evolution of root-endophyte symbiosis.</title>
        <authorList>
            <consortium name="DOE Joint Genome Institute"/>
            <person name="Ke Y.-H."/>
            <person name="Bonito G."/>
            <person name="Liao H.-L."/>
            <person name="Looney B."/>
            <person name="Rojas-Flechas A."/>
            <person name="Nash J."/>
            <person name="Hameed K."/>
            <person name="Schadt C."/>
            <person name="Martin F."/>
            <person name="Crous P.W."/>
            <person name="Miettinen O."/>
            <person name="Magnuson J.K."/>
            <person name="Labbe J."/>
            <person name="Jacobson D."/>
            <person name="Doktycz M.J."/>
            <person name="Veneault-Fourrey C."/>
            <person name="Kuo A."/>
            <person name="Mondo S."/>
            <person name="Calhoun S."/>
            <person name="Riley R."/>
            <person name="Ohm R."/>
            <person name="LaButti K."/>
            <person name="Andreopoulos B."/>
            <person name="Pangilinan J."/>
            <person name="Nolan M."/>
            <person name="Tritt A."/>
            <person name="Clum A."/>
            <person name="Lipzen A."/>
            <person name="Daum C."/>
            <person name="Barry K."/>
            <person name="Grigoriev I.V."/>
            <person name="Vilgalys R."/>
        </authorList>
    </citation>
    <scope>NUCLEOTIDE SEQUENCE</scope>
    <source>
        <strain evidence="3">PMI_201</strain>
    </source>
</reference>
<protein>
    <submittedName>
        <fullName evidence="3">Uncharacterized protein</fullName>
    </submittedName>
</protein>
<proteinExistence type="predicted"/>
<comment type="caution">
    <text evidence="3">The sequence shown here is derived from an EMBL/GenBank/DDBJ whole genome shotgun (WGS) entry which is preliminary data.</text>
</comment>
<sequence>MTDIPPQQHVIEESNFNINADPISNKSSCSIKTPLPFSSPSSSVYSSSEKGCTPANYDLLNNTNASVRSISSSLLQGESRSAHKNGNNASLTSVRNIKGRDLSYQNAHQPHYHQNDSEQWSQYSSASTTSSFLKSIRSHNPFRWLLRRSDSRSGLMTRKFALQHRQKMQQSKETVAERERQSLADGEKQIENLRFEKNGHSVIGLAEKLEMLEGKIDYLCSLPAFGMPGINPSRFSSPGKGPSKETKGAEKNAGVQTDPEILYQCHIESDEGKQQKQAMTTRARHLTNMNTNLSSLNALLSSDLCRLRNTIQDLQAELCVTRRTNTVLEKRLGSYEERKVHIDLQIRVIQQLGRLLGRKEEQLRLEEKKMEMYTDKLNGLEDGIEKLRIELKNILPAKLQVKNPLVDN</sequence>
<organism evidence="3 4">
    <name type="scientific">Talaromyces proteolyticus</name>
    <dbReference type="NCBI Taxonomy" id="1131652"/>
    <lineage>
        <taxon>Eukaryota</taxon>
        <taxon>Fungi</taxon>
        <taxon>Dikarya</taxon>
        <taxon>Ascomycota</taxon>
        <taxon>Pezizomycotina</taxon>
        <taxon>Eurotiomycetes</taxon>
        <taxon>Eurotiomycetidae</taxon>
        <taxon>Eurotiales</taxon>
        <taxon>Trichocomaceae</taxon>
        <taxon>Talaromyces</taxon>
        <taxon>Talaromyces sect. Bacilispori</taxon>
    </lineage>
</organism>
<dbReference type="GeneID" id="70250331"/>
<dbReference type="AlphaFoldDB" id="A0AAD4Q251"/>
<keyword evidence="1" id="KW-0175">Coiled coil</keyword>
<dbReference type="Proteomes" id="UP001201262">
    <property type="component" value="Unassembled WGS sequence"/>
</dbReference>
<evidence type="ECO:0000256" key="2">
    <source>
        <dbReference type="SAM" id="MobiDB-lite"/>
    </source>
</evidence>
<evidence type="ECO:0000313" key="3">
    <source>
        <dbReference type="EMBL" id="KAH8700117.1"/>
    </source>
</evidence>